<dbReference type="Proteomes" id="UP001239994">
    <property type="component" value="Unassembled WGS sequence"/>
</dbReference>
<dbReference type="EMBL" id="JAROKS010000003">
    <property type="protein sequence ID" value="KAK1804840.1"/>
    <property type="molecule type" value="Genomic_DNA"/>
</dbReference>
<comment type="caution">
    <text evidence="2">The sequence shown here is derived from an EMBL/GenBank/DDBJ whole genome shotgun (WGS) entry which is preliminary data.</text>
</comment>
<keyword evidence="3" id="KW-1185">Reference proteome</keyword>
<sequence>MFTSVNVVPKYQQDSTDSIILGGITSPPTSRLHEAADVLASSVVHYVDSFSWSVHQLYTGNTSVFRSLNKNVVPKYQQDSRERIILGGITSPPTSKSAAARDRNNVPKYQQVSTSRMTLGGITTPPTSRSATARDRMRKGANTFTPLCEAFGERRNGAQLLRKFYSHKQREGEDLLKFSHALSQSLSKVVKRAPDVVSHMKLLLRDHFMEGVRGRVLRRYVRAGPSSSLVEAHEEAYLGSGEEPSISSRVSKSRGKSTEQGEMTQCAMGSAHKDQPCTLEDVVLVVSDNIEKCCIRKIWLQSDSKMDRVHDLFTYLQEAFGERRNGAQLLRKFYSHKQREGEDLLKFSHALSQSLSKVVKRAPDVVSHMKLLLRDHFMEGVRGRVLRRYVRAGPSSSLVEAHEEAYLGSGEEPSISSRVSKSRGKSTEQGEMTQCAMGSAHKDQPCTLEDVVLVVSE</sequence>
<feature type="region of interest" description="Disordered" evidence="1">
    <location>
        <begin position="240"/>
        <end position="259"/>
    </location>
</feature>
<name>A0AAD9E2N5_9TELE</name>
<feature type="region of interest" description="Disordered" evidence="1">
    <location>
        <begin position="409"/>
        <end position="430"/>
    </location>
</feature>
<accession>A0AAD9E2N5</accession>
<dbReference type="AlphaFoldDB" id="A0AAD9E2N5"/>
<reference evidence="2" key="1">
    <citation type="submission" date="2023-03" db="EMBL/GenBank/DDBJ databases">
        <title>Electrophorus voltai genome.</title>
        <authorList>
            <person name="Bian C."/>
        </authorList>
    </citation>
    <scope>NUCLEOTIDE SEQUENCE</scope>
    <source>
        <strain evidence="2">CB-2022</strain>
        <tissue evidence="2">Muscle</tissue>
    </source>
</reference>
<evidence type="ECO:0000313" key="3">
    <source>
        <dbReference type="Proteomes" id="UP001239994"/>
    </source>
</evidence>
<protein>
    <submittedName>
        <fullName evidence="2">Uncharacterized protein</fullName>
    </submittedName>
</protein>
<organism evidence="2 3">
    <name type="scientific">Electrophorus voltai</name>
    <dbReference type="NCBI Taxonomy" id="2609070"/>
    <lineage>
        <taxon>Eukaryota</taxon>
        <taxon>Metazoa</taxon>
        <taxon>Chordata</taxon>
        <taxon>Craniata</taxon>
        <taxon>Vertebrata</taxon>
        <taxon>Euteleostomi</taxon>
        <taxon>Actinopterygii</taxon>
        <taxon>Neopterygii</taxon>
        <taxon>Teleostei</taxon>
        <taxon>Ostariophysi</taxon>
        <taxon>Gymnotiformes</taxon>
        <taxon>Gymnotoidei</taxon>
        <taxon>Gymnotidae</taxon>
        <taxon>Electrophorus</taxon>
    </lineage>
</organism>
<gene>
    <name evidence="2" type="ORF">P4O66_003679</name>
</gene>
<evidence type="ECO:0000313" key="2">
    <source>
        <dbReference type="EMBL" id="KAK1804840.1"/>
    </source>
</evidence>
<evidence type="ECO:0000256" key="1">
    <source>
        <dbReference type="SAM" id="MobiDB-lite"/>
    </source>
</evidence>
<proteinExistence type="predicted"/>